<dbReference type="EMBL" id="AP008215">
    <property type="protein sequence ID" value="BAF25565.1"/>
    <property type="molecule type" value="Genomic_DNA"/>
</dbReference>
<evidence type="ECO:0000313" key="1">
    <source>
        <dbReference type="EMBL" id="BAF25565.1"/>
    </source>
</evidence>
<dbReference type="Proteomes" id="UP000000763">
    <property type="component" value="Chromosome 9"/>
</dbReference>
<dbReference type="PROSITE" id="PS51257">
    <property type="entry name" value="PROKAR_LIPOPROTEIN"/>
    <property type="match status" value="1"/>
</dbReference>
<organism evidence="1 2">
    <name type="scientific">Oryza sativa subsp. japonica</name>
    <name type="common">Rice</name>
    <dbReference type="NCBI Taxonomy" id="39947"/>
    <lineage>
        <taxon>Eukaryota</taxon>
        <taxon>Viridiplantae</taxon>
        <taxon>Streptophyta</taxon>
        <taxon>Embryophyta</taxon>
        <taxon>Tracheophyta</taxon>
        <taxon>Spermatophyta</taxon>
        <taxon>Magnoliopsida</taxon>
        <taxon>Liliopsida</taxon>
        <taxon>Poales</taxon>
        <taxon>Poaceae</taxon>
        <taxon>BOP clade</taxon>
        <taxon>Oryzoideae</taxon>
        <taxon>Oryzeae</taxon>
        <taxon>Oryzinae</taxon>
        <taxon>Oryza</taxon>
        <taxon>Oryza sativa</taxon>
    </lineage>
</organism>
<dbReference type="AlphaFoldDB" id="A0A0P0XQ37"/>
<name>A0A0P0XQ37_ORYSJ</name>
<dbReference type="KEGG" id="dosa:Os09g0513400"/>
<dbReference type="Gramene" id="Os09t0513400-01">
    <property type="protein sequence ID" value="Os09t0513400-01"/>
    <property type="gene ID" value="Os09g0513400"/>
</dbReference>
<reference evidence="1 2" key="1">
    <citation type="journal article" date="2005" name="Nature">
        <title>The map-based sequence of the rice genome.</title>
        <authorList>
            <consortium name="International rice genome sequencing project (IRGSP)"/>
            <person name="Matsumoto T."/>
            <person name="Wu J."/>
            <person name="Kanamori H."/>
            <person name="Katayose Y."/>
            <person name="Fujisawa M."/>
            <person name="Namiki N."/>
            <person name="Mizuno H."/>
            <person name="Yamamoto K."/>
            <person name="Antonio B.A."/>
            <person name="Baba T."/>
            <person name="Sakata K."/>
            <person name="Nagamura Y."/>
            <person name="Aoki H."/>
            <person name="Arikawa K."/>
            <person name="Arita K."/>
            <person name="Bito T."/>
            <person name="Chiden Y."/>
            <person name="Fujitsuka N."/>
            <person name="Fukunaka R."/>
            <person name="Hamada M."/>
            <person name="Harada C."/>
            <person name="Hayashi A."/>
            <person name="Hijishita S."/>
            <person name="Honda M."/>
            <person name="Hosokawa S."/>
            <person name="Ichikawa Y."/>
            <person name="Idonuma A."/>
            <person name="Iijima M."/>
            <person name="Ikeda M."/>
            <person name="Ikeno M."/>
            <person name="Ito K."/>
            <person name="Ito S."/>
            <person name="Ito T."/>
            <person name="Ito Y."/>
            <person name="Ito Y."/>
            <person name="Iwabuchi A."/>
            <person name="Kamiya K."/>
            <person name="Karasawa W."/>
            <person name="Kurita K."/>
            <person name="Katagiri S."/>
            <person name="Kikuta A."/>
            <person name="Kobayashi H."/>
            <person name="Kobayashi N."/>
            <person name="Machita K."/>
            <person name="Maehara T."/>
            <person name="Masukawa M."/>
            <person name="Mizubayashi T."/>
            <person name="Mukai Y."/>
            <person name="Nagasaki H."/>
            <person name="Nagata Y."/>
            <person name="Naito S."/>
            <person name="Nakashima M."/>
            <person name="Nakama Y."/>
            <person name="Nakamichi Y."/>
            <person name="Nakamura M."/>
            <person name="Meguro A."/>
            <person name="Negishi M."/>
            <person name="Ohta I."/>
            <person name="Ohta T."/>
            <person name="Okamoto M."/>
            <person name="Ono N."/>
            <person name="Saji S."/>
            <person name="Sakaguchi M."/>
            <person name="Sakai K."/>
            <person name="Shibata M."/>
            <person name="Shimokawa T."/>
            <person name="Song J."/>
            <person name="Takazaki Y."/>
            <person name="Terasawa K."/>
            <person name="Tsugane M."/>
            <person name="Tsuji K."/>
            <person name="Ueda S."/>
            <person name="Waki K."/>
            <person name="Yamagata H."/>
            <person name="Yamamoto M."/>
            <person name="Yamamoto S."/>
            <person name="Yamane H."/>
            <person name="Yoshiki S."/>
            <person name="Yoshihara R."/>
            <person name="Yukawa K."/>
            <person name="Zhong H."/>
            <person name="Yano M."/>
            <person name="Yuan Q."/>
            <person name="Ouyang S."/>
            <person name="Liu J."/>
            <person name="Jones K.M."/>
            <person name="Gansberger K."/>
            <person name="Moffat K."/>
            <person name="Hill J."/>
            <person name="Bera J."/>
            <person name="Fadrosh D."/>
            <person name="Jin S."/>
            <person name="Johri S."/>
            <person name="Kim M."/>
            <person name="Overton L."/>
            <person name="Reardon M."/>
            <person name="Tsitrin T."/>
            <person name="Vuong H."/>
            <person name="Weaver B."/>
            <person name="Ciecko A."/>
            <person name="Tallon L."/>
            <person name="Jackson J."/>
            <person name="Pai G."/>
            <person name="Aken S.V."/>
            <person name="Utterback T."/>
            <person name="Reidmuller S."/>
            <person name="Feldblyum T."/>
            <person name="Hsiao J."/>
            <person name="Zismann V."/>
            <person name="Iobst S."/>
            <person name="de Vazeille A.R."/>
            <person name="Buell C.R."/>
            <person name="Ying K."/>
            <person name="Li Y."/>
            <person name="Lu T."/>
            <person name="Huang Y."/>
            <person name="Zhao Q."/>
            <person name="Feng Q."/>
            <person name="Zhang L."/>
            <person name="Zhu J."/>
            <person name="Weng Q."/>
            <person name="Mu J."/>
            <person name="Lu Y."/>
            <person name="Fan D."/>
            <person name="Liu Y."/>
            <person name="Guan J."/>
            <person name="Zhang Y."/>
            <person name="Yu S."/>
            <person name="Liu X."/>
            <person name="Zhang Y."/>
            <person name="Hong G."/>
            <person name="Han B."/>
            <person name="Choisne N."/>
            <person name="Demange N."/>
            <person name="Orjeda G."/>
            <person name="Samain S."/>
            <person name="Cattolico L."/>
            <person name="Pelletier E."/>
            <person name="Couloux A."/>
            <person name="Segurens B."/>
            <person name="Wincker P."/>
            <person name="D'Hont A."/>
            <person name="Scarpelli C."/>
            <person name="Weissenbach J."/>
            <person name="Salanoubat M."/>
            <person name="Quetier F."/>
            <person name="Yu Y."/>
            <person name="Kim H.R."/>
            <person name="Rambo T."/>
            <person name="Currie J."/>
            <person name="Collura K."/>
            <person name="Luo M."/>
            <person name="Yang T."/>
            <person name="Ammiraju J.S.S."/>
            <person name="Engler F."/>
            <person name="Soderlund C."/>
            <person name="Wing R.A."/>
            <person name="Palmer L.E."/>
            <person name="de la Bastide M."/>
            <person name="Spiegel L."/>
            <person name="Nascimento L."/>
            <person name="Zutavern T."/>
            <person name="O'Shaughnessy A."/>
            <person name="Dike S."/>
            <person name="Dedhia N."/>
            <person name="Preston R."/>
            <person name="Balija V."/>
            <person name="McCombie W.R."/>
            <person name="Chow T."/>
            <person name="Chen H."/>
            <person name="Chung M."/>
            <person name="Chen C."/>
            <person name="Shaw J."/>
            <person name="Wu H."/>
            <person name="Hsiao K."/>
            <person name="Chao Y."/>
            <person name="Chu M."/>
            <person name="Cheng C."/>
            <person name="Hour A."/>
            <person name="Lee P."/>
            <person name="Lin S."/>
            <person name="Lin Y."/>
            <person name="Liou J."/>
            <person name="Liu S."/>
            <person name="Hsing Y."/>
            <person name="Raghuvanshi S."/>
            <person name="Mohanty A."/>
            <person name="Bharti A.K."/>
            <person name="Gaur A."/>
            <person name="Gupta V."/>
            <person name="Kumar D."/>
            <person name="Ravi V."/>
            <person name="Vij S."/>
            <person name="Kapur A."/>
            <person name="Khurana P."/>
            <person name="Khurana P."/>
            <person name="Khurana J.P."/>
            <person name="Tyagi A.K."/>
            <person name="Gaikwad K."/>
            <person name="Singh A."/>
            <person name="Dalal V."/>
            <person name="Srivastava S."/>
            <person name="Dixit A."/>
            <person name="Pal A.K."/>
            <person name="Ghazi I.A."/>
            <person name="Yadav M."/>
            <person name="Pandit A."/>
            <person name="Bhargava A."/>
            <person name="Sureshbabu K."/>
            <person name="Batra K."/>
            <person name="Sharma T.R."/>
            <person name="Mohapatra T."/>
            <person name="Singh N.K."/>
            <person name="Messing J."/>
            <person name="Nelson A.B."/>
            <person name="Fuks G."/>
            <person name="Kavchok S."/>
            <person name="Keizer G."/>
            <person name="Linton E."/>
            <person name="Llaca V."/>
            <person name="Song R."/>
            <person name="Tanyolac B."/>
            <person name="Young S."/>
            <person name="Ho-Il K."/>
            <person name="Hahn J.H."/>
            <person name="Sangsakoo G."/>
            <person name="Vanavichit A."/>
            <person name="de Mattos Luiz.A.T."/>
            <person name="Zimmer P.D."/>
            <person name="Malone G."/>
            <person name="Dellagostin O."/>
            <person name="de Oliveira A.C."/>
            <person name="Bevan M."/>
            <person name="Bancroft I."/>
            <person name="Minx P."/>
            <person name="Cordum H."/>
            <person name="Wilson R."/>
            <person name="Cheng Z."/>
            <person name="Jin W."/>
            <person name="Jiang J."/>
            <person name="Leong S.A."/>
            <person name="Iwama H."/>
            <person name="Gojobori T."/>
            <person name="Itoh T."/>
            <person name="Niimura Y."/>
            <person name="Fujii Y."/>
            <person name="Habara T."/>
            <person name="Sakai H."/>
            <person name="Sato Y."/>
            <person name="Wilson G."/>
            <person name="Kumar K."/>
            <person name="McCouch S."/>
            <person name="Juretic N."/>
            <person name="Hoen D."/>
            <person name="Wright S."/>
            <person name="Bruskiewich R."/>
            <person name="Bureau T."/>
            <person name="Miyao A."/>
            <person name="Hirochika H."/>
            <person name="Nishikawa T."/>
            <person name="Kadowaki K."/>
            <person name="Sugiura M."/>
            <person name="Burr B."/>
            <person name="Sasaki T."/>
        </authorList>
    </citation>
    <scope>NUCLEOTIDE SEQUENCE [LARGE SCALE GENOMIC DNA]</scope>
    <source>
        <strain evidence="2">cv. Nipponbare</strain>
    </source>
</reference>
<evidence type="ECO:0000313" key="2">
    <source>
        <dbReference type="Proteomes" id="UP000000763"/>
    </source>
</evidence>
<protein>
    <submittedName>
        <fullName evidence="1">Os09g0513400 protein</fullName>
    </submittedName>
</protein>
<gene>
    <name evidence="1" type="ordered locus">Os09g0513400</name>
</gene>
<sequence>MYALPKRKKINACLGTSYSLWTLLLQACRYNFPCPLNTAVQDHSDQTGTALKIQLHTEVSPLMLQTGIGLFEGRRMDTITLWGCVQEHHM</sequence>
<accession>A0A0P0XQ37</accession>
<reference evidence="2" key="2">
    <citation type="journal article" date="2008" name="Nucleic Acids Res.">
        <title>The rice annotation project database (RAP-DB): 2008 update.</title>
        <authorList>
            <consortium name="The rice annotation project (RAP)"/>
        </authorList>
    </citation>
    <scope>GENOME REANNOTATION</scope>
    <source>
        <strain evidence="2">cv. Nipponbare</strain>
    </source>
</reference>
<proteinExistence type="predicted"/>